<organism evidence="5 6">
    <name type="scientific">Plasmodium vinckei petteri</name>
    <dbReference type="NCBI Taxonomy" id="138298"/>
    <lineage>
        <taxon>Eukaryota</taxon>
        <taxon>Sar</taxon>
        <taxon>Alveolata</taxon>
        <taxon>Apicomplexa</taxon>
        <taxon>Aconoidasida</taxon>
        <taxon>Haemosporida</taxon>
        <taxon>Plasmodiidae</taxon>
        <taxon>Plasmodium</taxon>
        <taxon>Plasmodium (Vinckeia)</taxon>
    </lineage>
</organism>
<reference evidence="5 6" key="1">
    <citation type="submission" date="2013-02" db="EMBL/GenBank/DDBJ databases">
        <title>The Genome Sequence of Plasmodium vinckei petteri CR.</title>
        <authorList>
            <consortium name="The Broad Institute Genome Sequencing Platform"/>
            <consortium name="The Broad Institute Genome Sequencing Center for Infectious Disease"/>
            <person name="Neafsey D."/>
            <person name="Cheeseman I."/>
            <person name="Volkman S."/>
            <person name="Adams J."/>
            <person name="Walker B."/>
            <person name="Young S.K."/>
            <person name="Zeng Q."/>
            <person name="Gargeya S."/>
            <person name="Fitzgerald M."/>
            <person name="Haas B."/>
            <person name="Abouelleil A."/>
            <person name="Alvarado L."/>
            <person name="Arachchi H.M."/>
            <person name="Berlin A.M."/>
            <person name="Chapman S.B."/>
            <person name="Dewar J."/>
            <person name="Goldberg J."/>
            <person name="Griggs A."/>
            <person name="Gujja S."/>
            <person name="Hansen M."/>
            <person name="Howarth C."/>
            <person name="Imamovic A."/>
            <person name="Larimer J."/>
            <person name="McCowan C."/>
            <person name="Murphy C."/>
            <person name="Neiman D."/>
            <person name="Pearson M."/>
            <person name="Priest M."/>
            <person name="Roberts A."/>
            <person name="Saif S."/>
            <person name="Shea T."/>
            <person name="Sisk P."/>
            <person name="Sykes S."/>
            <person name="Wortman J."/>
            <person name="Nusbaum C."/>
            <person name="Birren B."/>
        </authorList>
    </citation>
    <scope>NUCLEOTIDE SEQUENCE [LARGE SCALE GENOMIC DNA]</scope>
    <source>
        <strain evidence="5 6">CR</strain>
    </source>
</reference>
<dbReference type="InterPro" id="IPR004871">
    <property type="entry name" value="RSE1/DDB1/CPSF1_C"/>
</dbReference>
<protein>
    <recommendedName>
        <fullName evidence="3">RSE1/DDB1/CPSF1 C-terminal domain-containing protein</fullName>
    </recommendedName>
</protein>
<dbReference type="EMBL" id="KI965396">
    <property type="protein sequence ID" value="EUD73241.1"/>
    <property type="molecule type" value="Genomic_DNA"/>
</dbReference>
<dbReference type="Proteomes" id="UP000515268">
    <property type="component" value="Chromosome PVPCR_11"/>
</dbReference>
<dbReference type="Pfam" id="PF03178">
    <property type="entry name" value="CPSF_A"/>
    <property type="match status" value="1"/>
</dbReference>
<evidence type="ECO:0000259" key="3">
    <source>
        <dbReference type="Pfam" id="PF03178"/>
    </source>
</evidence>
<dbReference type="InterPro" id="IPR015943">
    <property type="entry name" value="WD40/YVTN_repeat-like_dom_sf"/>
</dbReference>
<evidence type="ECO:0000313" key="7">
    <source>
        <dbReference type="Proteomes" id="UP000515268"/>
    </source>
</evidence>
<evidence type="ECO:0000256" key="2">
    <source>
        <dbReference type="SAM" id="MobiDB-lite"/>
    </source>
</evidence>
<name>W7B5L1_PLAVN</name>
<keyword evidence="1" id="KW-0175">Coiled coil</keyword>
<feature type="region of interest" description="Disordered" evidence="2">
    <location>
        <begin position="1806"/>
        <end position="1829"/>
    </location>
</feature>
<feature type="region of interest" description="Disordered" evidence="2">
    <location>
        <begin position="906"/>
        <end position="931"/>
    </location>
</feature>
<dbReference type="Proteomes" id="UP000030659">
    <property type="component" value="Unassembled WGS sequence"/>
</dbReference>
<sequence>MIEIKIEEVRNSSEVDHCECCNLLNEKSVEFVVIKNKDLYIYKYRNKKCFLIYDTKLNGPVIKLVVLKNVFKNKNKYYSGILLIYKNLHFIIYKYEKSLNTLVAVLKHHFIKDAKFQSLFYSLPLSVHYTHIYETKNENNHNKKIKNGKINKQIHAKYKRGSRKKLISLNADNQFYIKKKKNNNKINIATKSISNNDSEKQAIKSLLKNNENNNKDINSHDSIIFNDNNNIDNNLLDNEFANVQNILSSYYLNFKKKIKSKKKNNNFCEFHISFSYDFKVIYTIFYTTKNRKNKIKNNNTFQDPNGLDIDTTYFSNDLQTENVTLVHLGEIYRHFIFIKKIFFYADHANVLIQTDPINIGHTKLEELSLKLLLIKIEKNKFDIIHMIKDFPNDTIDIQRIGKLVICLCHDYIYILNLESYKKVIYFFNKTCYMNNTFQLIKNNCLFYDHTYFNISFKISSMYIEKNKIFILNKKSIIEGTISKDINDLINLITWNKLFNFKSYVSFTSFFSINSNFYFLCCYNGLSGLANIQLIRKCDHAEVSNPHTKLNRLKKLKKLKKLKNSSNGEMVKAEQNGVGQNTRKRKRIETDHFIEKKKKNINESVNDNTSEEEKENSKSWIENNLNNQICDKNKKVKKLHTHKQNNIFLFHLLNYLNKNTNINEYTKELNNRKYDFLFKKYKKKIKILENKYSRINTKGLIEYSSPLFILKKKKKKKEKNTNQTDNIKQINLKKKQEIQIIDNIQCKGILIDISKLSYESCPIYQSTYMGLFGCKHNSALEKIFFQIPSIIKLIIFCKPFNINSVCSIENETNKSNEKYDYNFKYVLINLEKNTNPLPSDKKGILLCLTSLSILKNKNSSKYYEHYEENKFKRNLLLCECSEKISQINENEKENDIFSDNLDNVNYSDDEHSEQNESDKCSDKSEGDKCSDQNDGDPFCDLPIDNYENMICVLKTEESRHPISVSSIETIQGCLNFFKNFPLIYFNIKDVDIYVKKIYLIHILREKEEEDSCSSNSIVHEMDSIKYILIKRFCEFCLISGRKGNRNKTALNLNGNCISLLKYDKILIQVCQNEINIFYNNNTYILLNKISIENEKNVISCKLIKNYLIILNSCHECIIYSINDVVIDLAIQTIERGVSIFNLSVLHCLLHDNKEESVNLVNLIKFVDIENMLRKSSFEIAYLLNIQSSSAFLKFIKKKITNIDNILNLNNQINNAKCISTIEKNKKHFLCYLNSISNTFNIYNIANKKIIFESNYLLNVPKYVYKVDTKKSKVKQEEVDAEDRTNFLNLYKQEEIINILFFKLDKSYLLIIFLTGRPILIYKSFSCSKLFKNLKLKIFIHKYIKPIPSNIHFFNDPNNLHLNRIVTTSRQDEQQNNGYYMYVCKNDNNNLNKKKKKKSLSYKKCIIAYPYVDLAKLKINELDEEQKKHFYQSVLKNYDTDLPILFFSSYKGKLFIHNLDISKMKGQSITNIAYNTSVEKHAHYDKSSALNNIKGVKRIGKNLFLSFTNNNFNIFSIGTEEYNSIEKVDSNKNEIKNINLFSSFSNNLYLNKKNAYSDNKNCLLLLKSPNLINLKFNDNFISKLFISYPYICKFSVSQNYYILKKKKKKKNYQTFSKQNEDEHTVTFGKVLCLAVRIKYDEYYSLKKILKKRLNLQKEELKNNNLYENEDAQCISNPLLDDCINNQYTHTIKSFIEEDIETANNLNDEKIKRNNNKLIQSIKTKSKYYKLLLLHENSKNIYGYFIFEHSEQIQSISFGQLNNTEYIYVSTSLNINERIETQGNIYILDFSNLFTLYDENLSIDSLFVNKKETPNNPDTNDKDNEEKVQNKNDNAKNAKLTVYMKKTYNSSVTHILPFYFYSETNPKKYRNILNDELINKFEINWSCDKNENKWNDDTNLYSSVLHCINSKMYIHEIKNKDFTKGAFIDNNFYVSDIKIVRNFIIISDLYKGIFINMYNYEEQYDSRSIISISKNFYNNNLNILCCHYIIYNSNICIIAMDVYNNFFILGHKNKQDIDNLYIYNYFNFNRRILKFTNELHENKHSNSALSISNDGSIHIYHPLNNKAFIFFKQIFKIVKKYIFPNLALNVNSDLKPDIFVQSIILNLHKKTNALLVGNVIFHDLLRQIPFYSSEVLYELFCQRANLLNHITIGDLINELHSLSKN</sequence>
<evidence type="ECO:0000313" key="5">
    <source>
        <dbReference type="EMBL" id="EUD73241.1"/>
    </source>
</evidence>
<gene>
    <name evidence="4" type="ORF">PVPCR_1101320</name>
    <name evidence="5" type="ORF">YYG_01277</name>
</gene>
<evidence type="ECO:0000256" key="1">
    <source>
        <dbReference type="SAM" id="Coils"/>
    </source>
</evidence>
<dbReference type="Gene3D" id="2.130.10.10">
    <property type="entry name" value="YVTN repeat-like/Quinoprotein amine dehydrogenase"/>
    <property type="match status" value="1"/>
</dbReference>
<dbReference type="VEuPathDB" id="PlasmoDB:PVPCR_1101320"/>
<proteinExistence type="predicted"/>
<dbReference type="EMBL" id="LR865416">
    <property type="protein sequence ID" value="CAD2108382.1"/>
    <property type="molecule type" value="Genomic_DNA"/>
</dbReference>
<dbReference type="GO" id="GO:0005634">
    <property type="term" value="C:nucleus"/>
    <property type="evidence" value="ECO:0007669"/>
    <property type="project" value="InterPro"/>
</dbReference>
<dbReference type="OrthoDB" id="6109at2759"/>
<feature type="coiled-coil region" evidence="1">
    <location>
        <begin position="555"/>
        <end position="613"/>
    </location>
</feature>
<evidence type="ECO:0000313" key="4">
    <source>
        <dbReference type="EMBL" id="CAD2108382.1"/>
    </source>
</evidence>
<evidence type="ECO:0000313" key="6">
    <source>
        <dbReference type="Proteomes" id="UP000030659"/>
    </source>
</evidence>
<feature type="compositionally biased region" description="Basic and acidic residues" evidence="2">
    <location>
        <begin position="907"/>
        <end position="930"/>
    </location>
</feature>
<reference evidence="4 7" key="2">
    <citation type="submission" date="2020-08" db="EMBL/GenBank/DDBJ databases">
        <authorList>
            <person name="Ramaprasad A."/>
        </authorList>
    </citation>
    <scope>NUCLEOTIDE SEQUENCE [LARGE SCALE GENOMIC DNA]</scope>
</reference>
<dbReference type="GO" id="GO:0003676">
    <property type="term" value="F:nucleic acid binding"/>
    <property type="evidence" value="ECO:0007669"/>
    <property type="project" value="InterPro"/>
</dbReference>
<accession>W7B5L1</accession>
<feature type="domain" description="RSE1/DDB1/CPSF1 C-terminal" evidence="3">
    <location>
        <begin position="1901"/>
        <end position="2079"/>
    </location>
</feature>
<keyword evidence="7" id="KW-1185">Reference proteome</keyword>